<gene>
    <name evidence="1" type="ORF">BHK69_14050</name>
</gene>
<accession>A0A1D7U228</accession>
<organism evidence="1 2">
    <name type="scientific">Bosea vaviloviae</name>
    <dbReference type="NCBI Taxonomy" id="1526658"/>
    <lineage>
        <taxon>Bacteria</taxon>
        <taxon>Pseudomonadati</taxon>
        <taxon>Pseudomonadota</taxon>
        <taxon>Alphaproteobacteria</taxon>
        <taxon>Hyphomicrobiales</taxon>
        <taxon>Boseaceae</taxon>
        <taxon>Bosea</taxon>
    </lineage>
</organism>
<protein>
    <submittedName>
        <fullName evidence="1">Uncharacterized protein</fullName>
    </submittedName>
</protein>
<keyword evidence="2" id="KW-1185">Reference proteome</keyword>
<evidence type="ECO:0000313" key="2">
    <source>
        <dbReference type="Proteomes" id="UP000094969"/>
    </source>
</evidence>
<proteinExistence type="predicted"/>
<name>A0A1D7U228_9HYPH</name>
<dbReference type="AlphaFoldDB" id="A0A1D7U228"/>
<sequence length="167" mass="18806">MGIQDRIVFCLDNEMDPQILRGVYYQYRYRPKLYGDYENVSLIVYCGGLSTAWQRIICCKEMVHICDSEVEKTNTSEEIDGLIDRLLGPMSGEDFDVFDIMATKDKLALYQCLPLLLPEHARETGIAEIKSGAKTLDVVAAEACIPVNFAKLILSDEWPSIAKEIGC</sequence>
<dbReference type="KEGG" id="bvv:BHK69_14050"/>
<dbReference type="Proteomes" id="UP000094969">
    <property type="component" value="Chromosome"/>
</dbReference>
<evidence type="ECO:0000313" key="1">
    <source>
        <dbReference type="EMBL" id="AOO81428.1"/>
    </source>
</evidence>
<reference evidence="1 2" key="1">
    <citation type="journal article" date="2015" name="Antonie Van Leeuwenhoek">
        <title>Bosea vaviloviae sp. nov., a new species of slow-growing rhizobia isolated from nodules of the relict species Vavilovia formosa (Stev.) Fed.</title>
        <authorList>
            <person name="Safronova V.I."/>
            <person name="Kuznetsova I.G."/>
            <person name="Sazanova A.L."/>
            <person name="Kimeklis A.K."/>
            <person name="Belimov A.A."/>
            <person name="Andronov E.E."/>
            <person name="Pinaev A.G."/>
            <person name="Chizhevskaya E.P."/>
            <person name="Pukhaev A.R."/>
            <person name="Popov K.P."/>
            <person name="Willems A."/>
            <person name="Tikhonovich I.A."/>
        </authorList>
    </citation>
    <scope>NUCLEOTIDE SEQUENCE [LARGE SCALE GENOMIC DNA]</scope>
    <source>
        <strain evidence="1 2">Vaf18</strain>
    </source>
</reference>
<dbReference type="EMBL" id="CP017147">
    <property type="protein sequence ID" value="AOO81428.1"/>
    <property type="molecule type" value="Genomic_DNA"/>
</dbReference>